<keyword evidence="4 7" id="KW-0812">Transmembrane</keyword>
<keyword evidence="6 7" id="KW-0472">Membrane</keyword>
<dbReference type="PANTHER" id="PTHR23514">
    <property type="entry name" value="BYPASS OF STOP CODON PROTEIN 6"/>
    <property type="match status" value="1"/>
</dbReference>
<gene>
    <name evidence="8" type="ORF">CARN3_0995</name>
</gene>
<comment type="caution">
    <text evidence="8">The sequence shown here is derived from an EMBL/GenBank/DDBJ whole genome shotgun (WGS) entry which is preliminary data.</text>
</comment>
<keyword evidence="3" id="KW-0813">Transport</keyword>
<evidence type="ECO:0000313" key="8">
    <source>
        <dbReference type="EMBL" id="CBI00016.1"/>
    </source>
</evidence>
<organism evidence="8">
    <name type="scientific">mine drainage metagenome</name>
    <dbReference type="NCBI Taxonomy" id="410659"/>
    <lineage>
        <taxon>unclassified sequences</taxon>
        <taxon>metagenomes</taxon>
        <taxon>ecological metagenomes</taxon>
    </lineage>
</organism>
<feature type="transmembrane region" description="Helical" evidence="7">
    <location>
        <begin position="136"/>
        <end position="155"/>
    </location>
</feature>
<keyword evidence="5 7" id="KW-1133">Transmembrane helix</keyword>
<dbReference type="GO" id="GO:0016020">
    <property type="term" value="C:membrane"/>
    <property type="evidence" value="ECO:0007669"/>
    <property type="project" value="TreeGrafter"/>
</dbReference>
<feature type="transmembrane region" description="Helical" evidence="7">
    <location>
        <begin position="79"/>
        <end position="98"/>
    </location>
</feature>
<feature type="transmembrane region" description="Helical" evidence="7">
    <location>
        <begin position="161"/>
        <end position="182"/>
    </location>
</feature>
<feature type="transmembrane region" description="Helical" evidence="7">
    <location>
        <begin position="246"/>
        <end position="265"/>
    </location>
</feature>
<feature type="transmembrane region" description="Helical" evidence="7">
    <location>
        <begin position="332"/>
        <end position="349"/>
    </location>
</feature>
<dbReference type="InterPro" id="IPR036259">
    <property type="entry name" value="MFS_trans_sf"/>
</dbReference>
<reference evidence="8" key="1">
    <citation type="submission" date="2009-10" db="EMBL/GenBank/DDBJ databases">
        <title>Diversity of trophic interactions inside an arsenic-rich microbial ecosystem.</title>
        <authorList>
            <person name="Bertin P.N."/>
            <person name="Heinrich-Salmeron A."/>
            <person name="Pelletier E."/>
            <person name="Goulhen-Chollet F."/>
            <person name="Arsene-Ploetze F."/>
            <person name="Gallien S."/>
            <person name="Calteau A."/>
            <person name="Vallenet D."/>
            <person name="Casiot C."/>
            <person name="Chane-Woon-Ming B."/>
            <person name="Giloteaux L."/>
            <person name="Barakat M."/>
            <person name="Bonnefoy V."/>
            <person name="Bruneel O."/>
            <person name="Chandler M."/>
            <person name="Cleiss J."/>
            <person name="Duran R."/>
            <person name="Elbaz-Poulichet F."/>
            <person name="Fonknechten N."/>
            <person name="Lauga B."/>
            <person name="Mornico D."/>
            <person name="Ortet P."/>
            <person name="Schaeffer C."/>
            <person name="Siguier P."/>
            <person name="Alexander Thil Smith A."/>
            <person name="Van Dorsselaer A."/>
            <person name="Weissenbach J."/>
            <person name="Medigue C."/>
            <person name="Le Paslier D."/>
        </authorList>
    </citation>
    <scope>NUCLEOTIDE SEQUENCE</scope>
</reference>
<evidence type="ECO:0000256" key="3">
    <source>
        <dbReference type="ARBA" id="ARBA00022448"/>
    </source>
</evidence>
<feature type="transmembrane region" description="Helical" evidence="7">
    <location>
        <begin position="104"/>
        <end position="124"/>
    </location>
</feature>
<dbReference type="GO" id="GO:0022857">
    <property type="term" value="F:transmembrane transporter activity"/>
    <property type="evidence" value="ECO:0007669"/>
    <property type="project" value="InterPro"/>
</dbReference>
<evidence type="ECO:0000256" key="5">
    <source>
        <dbReference type="ARBA" id="ARBA00022989"/>
    </source>
</evidence>
<dbReference type="EMBL" id="CABN01000083">
    <property type="protein sequence ID" value="CBI00016.1"/>
    <property type="molecule type" value="Genomic_DNA"/>
</dbReference>
<protein>
    <recommendedName>
        <fullName evidence="9">Major facilitator superfamily protein</fullName>
    </recommendedName>
</protein>
<dbReference type="Gene3D" id="1.20.1250.20">
    <property type="entry name" value="MFS general substrate transporter like domains"/>
    <property type="match status" value="2"/>
</dbReference>
<dbReference type="GO" id="GO:0012505">
    <property type="term" value="C:endomembrane system"/>
    <property type="evidence" value="ECO:0007669"/>
    <property type="project" value="UniProtKB-SubCell"/>
</dbReference>
<name>E6PYK7_9ZZZZ</name>
<evidence type="ECO:0000256" key="6">
    <source>
        <dbReference type="ARBA" id="ARBA00023136"/>
    </source>
</evidence>
<evidence type="ECO:0000256" key="1">
    <source>
        <dbReference type="ARBA" id="ARBA00004127"/>
    </source>
</evidence>
<dbReference type="PANTHER" id="PTHR23514:SF3">
    <property type="entry name" value="BYPASS OF STOP CODON PROTEIN 6"/>
    <property type="match status" value="1"/>
</dbReference>
<proteinExistence type="inferred from homology"/>
<evidence type="ECO:0008006" key="9">
    <source>
        <dbReference type="Google" id="ProtNLM"/>
    </source>
</evidence>
<feature type="transmembrane region" description="Helical" evidence="7">
    <location>
        <begin position="21"/>
        <end position="40"/>
    </location>
</feature>
<feature type="transmembrane region" description="Helical" evidence="7">
    <location>
        <begin position="285"/>
        <end position="312"/>
    </location>
</feature>
<dbReference type="Pfam" id="PF07690">
    <property type="entry name" value="MFS_1"/>
    <property type="match status" value="1"/>
</dbReference>
<comment type="similarity">
    <text evidence="2">Belongs to the major facilitator superfamily.</text>
</comment>
<sequence length="389" mass="40308">MKEASQVSSVTKVPRNLVQGLLYVGFAATGVGMALPGAVLPALLKEWRLGDAQAGLLFFLAWLGSSVGALLAEGNRRRSVAGGSLAVAVALVAMGWGGPSYWAMALYGLGLGTTMTAISLLQAARHAERRAAELSRLNMVWALGAFLCPSLAAHSLRVANVRVICEALAAVFALLSVAIAVLDGEDGDAKTKTASLPGGRLKELFRNPFALWPVWVIFLAFLPTGIESSMGGWVAEYAHRAHGSIATTVTAGSAFWGGILLSRAFSSTRFLAWRTESGLLRQSAWTVLAGALLLVMVTSSAGILCGAALVGFGLGPVYPLALAYALRYSDHAGIFFLAGVGSAFLPWLTGMVSGASASLRIGLLVPVAAGAVLVAMGYRAPDGRDSGFA</sequence>
<evidence type="ECO:0000256" key="2">
    <source>
        <dbReference type="ARBA" id="ARBA00008335"/>
    </source>
</evidence>
<feature type="transmembrane region" description="Helical" evidence="7">
    <location>
        <begin position="361"/>
        <end position="380"/>
    </location>
</feature>
<feature type="transmembrane region" description="Helical" evidence="7">
    <location>
        <begin position="209"/>
        <end position="226"/>
    </location>
</feature>
<evidence type="ECO:0000256" key="7">
    <source>
        <dbReference type="SAM" id="Phobius"/>
    </source>
</evidence>
<comment type="subcellular location">
    <subcellularLocation>
        <location evidence="1">Endomembrane system</location>
        <topology evidence="1">Multi-pass membrane protein</topology>
    </subcellularLocation>
</comment>
<accession>E6PYK7</accession>
<dbReference type="AlphaFoldDB" id="E6PYK7"/>
<dbReference type="InterPro" id="IPR051788">
    <property type="entry name" value="MFS_Transporter"/>
</dbReference>
<evidence type="ECO:0000256" key="4">
    <source>
        <dbReference type="ARBA" id="ARBA00022692"/>
    </source>
</evidence>
<dbReference type="InterPro" id="IPR011701">
    <property type="entry name" value="MFS"/>
</dbReference>
<dbReference type="SUPFAM" id="SSF103473">
    <property type="entry name" value="MFS general substrate transporter"/>
    <property type="match status" value="1"/>
</dbReference>
<feature type="transmembrane region" description="Helical" evidence="7">
    <location>
        <begin position="52"/>
        <end position="72"/>
    </location>
</feature>